<dbReference type="EMBL" id="JAIZAY010000013">
    <property type="protein sequence ID" value="KAJ8030153.1"/>
    <property type="molecule type" value="Genomic_DNA"/>
</dbReference>
<dbReference type="Pfam" id="PF16197">
    <property type="entry name" value="KAsynt_C_assoc"/>
    <property type="match status" value="1"/>
</dbReference>
<sequence>MGHGECTAGLIGILKALMIMSKGVIPPQIHFHDPEPSIIGLTDGSLKVVTEPTKYLGGPIGVNSFGFGGVNVTAIVKPYKAKRQDYPCSIPKILISSGRTKEGVTKNLQYVAANMKDGAFHFLANQVADCTVESMPYRGFKIQMDENGTEYVTKVKDACSRPVW</sequence>
<keyword evidence="8" id="KW-0511">Multifunctional enzyme</keyword>
<evidence type="ECO:0000313" key="11">
    <source>
        <dbReference type="EMBL" id="KAJ8030153.1"/>
    </source>
</evidence>
<reference evidence="11" key="1">
    <citation type="submission" date="2021-10" db="EMBL/GenBank/DDBJ databases">
        <title>Tropical sea cucumber genome reveals ecological adaptation and Cuvierian tubules defense mechanism.</title>
        <authorList>
            <person name="Chen T."/>
        </authorList>
    </citation>
    <scope>NUCLEOTIDE SEQUENCE</scope>
    <source>
        <strain evidence="11">Nanhai2018</strain>
        <tissue evidence="11">Muscle</tissue>
    </source>
</reference>
<dbReference type="Proteomes" id="UP001152320">
    <property type="component" value="Chromosome 13"/>
</dbReference>
<dbReference type="GO" id="GO:0016491">
    <property type="term" value="F:oxidoreductase activity"/>
    <property type="evidence" value="ECO:0007669"/>
    <property type="project" value="UniProtKB-KW"/>
</dbReference>
<evidence type="ECO:0000256" key="2">
    <source>
        <dbReference type="ARBA" id="ARBA00022516"/>
    </source>
</evidence>
<evidence type="ECO:0000256" key="5">
    <source>
        <dbReference type="ARBA" id="ARBA00023002"/>
    </source>
</evidence>
<keyword evidence="4" id="KW-0521">NADP</keyword>
<dbReference type="InterPro" id="IPR050091">
    <property type="entry name" value="PKS_NRPS_Biosynth_Enz"/>
</dbReference>
<comment type="caution">
    <text evidence="11">The sequence shown here is derived from an EMBL/GenBank/DDBJ whole genome shotgun (WGS) entry which is preliminary data.</text>
</comment>
<evidence type="ECO:0000259" key="9">
    <source>
        <dbReference type="Pfam" id="PF02801"/>
    </source>
</evidence>
<dbReference type="GO" id="GO:0004312">
    <property type="term" value="F:fatty acid synthase activity"/>
    <property type="evidence" value="ECO:0007669"/>
    <property type="project" value="TreeGrafter"/>
</dbReference>
<gene>
    <name evidence="11" type="ORF">HOLleu_26480</name>
</gene>
<keyword evidence="6" id="KW-0443">Lipid metabolism</keyword>
<evidence type="ECO:0000259" key="10">
    <source>
        <dbReference type="Pfam" id="PF16197"/>
    </source>
</evidence>
<dbReference type="Gene3D" id="3.30.70.3290">
    <property type="match status" value="1"/>
</dbReference>
<keyword evidence="7" id="KW-0275">Fatty acid biosynthesis</keyword>
<evidence type="ECO:0000256" key="8">
    <source>
        <dbReference type="ARBA" id="ARBA00023268"/>
    </source>
</evidence>
<dbReference type="AlphaFoldDB" id="A0A9Q1BNQ7"/>
<dbReference type="SUPFAM" id="SSF53901">
    <property type="entry name" value="Thiolase-like"/>
    <property type="match status" value="1"/>
</dbReference>
<keyword evidence="12" id="KW-1185">Reference proteome</keyword>
<feature type="domain" description="Beta-ketoacyl synthase C-terminal" evidence="9">
    <location>
        <begin position="1"/>
        <end position="32"/>
    </location>
</feature>
<evidence type="ECO:0000313" key="12">
    <source>
        <dbReference type="Proteomes" id="UP001152320"/>
    </source>
</evidence>
<dbReference type="PANTHER" id="PTHR43775:SF7">
    <property type="entry name" value="FATTY ACID SYNTHASE"/>
    <property type="match status" value="1"/>
</dbReference>
<evidence type="ECO:0000256" key="4">
    <source>
        <dbReference type="ARBA" id="ARBA00022857"/>
    </source>
</evidence>
<dbReference type="GO" id="GO:0005737">
    <property type="term" value="C:cytoplasm"/>
    <property type="evidence" value="ECO:0007669"/>
    <property type="project" value="TreeGrafter"/>
</dbReference>
<dbReference type="InterPro" id="IPR016039">
    <property type="entry name" value="Thiolase-like"/>
</dbReference>
<keyword evidence="3" id="KW-0276">Fatty acid metabolism</keyword>
<proteinExistence type="predicted"/>
<name>A0A9Q1BNQ7_HOLLE</name>
<keyword evidence="2" id="KW-0444">Lipid biosynthesis</keyword>
<dbReference type="PANTHER" id="PTHR43775">
    <property type="entry name" value="FATTY ACID SYNTHASE"/>
    <property type="match status" value="1"/>
</dbReference>
<dbReference type="Pfam" id="PF02801">
    <property type="entry name" value="Ketoacyl-synt_C"/>
    <property type="match status" value="1"/>
</dbReference>
<evidence type="ECO:0000256" key="7">
    <source>
        <dbReference type="ARBA" id="ARBA00023160"/>
    </source>
</evidence>
<protein>
    <submittedName>
        <fullName evidence="11">Fatty acid synthase</fullName>
    </submittedName>
</protein>
<keyword evidence="1" id="KW-0596">Phosphopantetheine</keyword>
<feature type="domain" description="Polyketide synthase C-terminal extension" evidence="10">
    <location>
        <begin position="34"/>
        <end position="142"/>
    </location>
</feature>
<dbReference type="OrthoDB" id="329835at2759"/>
<evidence type="ECO:0000256" key="1">
    <source>
        <dbReference type="ARBA" id="ARBA00022450"/>
    </source>
</evidence>
<dbReference type="Gene3D" id="3.40.47.10">
    <property type="match status" value="1"/>
</dbReference>
<organism evidence="11 12">
    <name type="scientific">Holothuria leucospilota</name>
    <name type="common">Black long sea cucumber</name>
    <name type="synonym">Mertensiothuria leucospilota</name>
    <dbReference type="NCBI Taxonomy" id="206669"/>
    <lineage>
        <taxon>Eukaryota</taxon>
        <taxon>Metazoa</taxon>
        <taxon>Echinodermata</taxon>
        <taxon>Eleutherozoa</taxon>
        <taxon>Echinozoa</taxon>
        <taxon>Holothuroidea</taxon>
        <taxon>Aspidochirotacea</taxon>
        <taxon>Aspidochirotida</taxon>
        <taxon>Holothuriidae</taxon>
        <taxon>Holothuria</taxon>
    </lineage>
</organism>
<accession>A0A9Q1BNQ7</accession>
<dbReference type="InterPro" id="IPR014031">
    <property type="entry name" value="Ketoacyl_synth_C"/>
</dbReference>
<evidence type="ECO:0000256" key="3">
    <source>
        <dbReference type="ARBA" id="ARBA00022832"/>
    </source>
</evidence>
<dbReference type="GO" id="GO:0006633">
    <property type="term" value="P:fatty acid biosynthetic process"/>
    <property type="evidence" value="ECO:0007669"/>
    <property type="project" value="UniProtKB-KW"/>
</dbReference>
<keyword evidence="5" id="KW-0560">Oxidoreductase</keyword>
<evidence type="ECO:0000256" key="6">
    <source>
        <dbReference type="ARBA" id="ARBA00023098"/>
    </source>
</evidence>
<dbReference type="InterPro" id="IPR032821">
    <property type="entry name" value="PKS_assoc"/>
</dbReference>